<reference evidence="1 2" key="1">
    <citation type="journal article" date="2016" name="Nat. Commun.">
        <title>Thousands of microbial genomes shed light on interconnected biogeochemical processes in an aquifer system.</title>
        <authorList>
            <person name="Anantharaman K."/>
            <person name="Brown C.T."/>
            <person name="Hug L.A."/>
            <person name="Sharon I."/>
            <person name="Castelle C.J."/>
            <person name="Probst A.J."/>
            <person name="Thomas B.C."/>
            <person name="Singh A."/>
            <person name="Wilkins M.J."/>
            <person name="Karaoz U."/>
            <person name="Brodie E.L."/>
            <person name="Williams K.H."/>
            <person name="Hubbard S.S."/>
            <person name="Banfield J.F."/>
        </authorList>
    </citation>
    <scope>NUCLEOTIDE SEQUENCE [LARGE SCALE GENOMIC DNA]</scope>
</reference>
<sequence length="125" mass="14349">MAKDAVRGDKEGLDHVELFFKRLSDIFPQGMADRLFLYAYDRIKEDAATGKPILPPYEELKQHSIERAKILGLETTAKTSKRSYRSEGTSTDIVPCPKCSDKKRVDKNTKRFRCKKCGLNQTYPF</sequence>
<gene>
    <name evidence="1" type="ORF">A2Y49_01850</name>
</gene>
<name>A0A1G2UX34_9BACT</name>
<evidence type="ECO:0000313" key="1">
    <source>
        <dbReference type="EMBL" id="OHB13950.1"/>
    </source>
</evidence>
<accession>A0A1G2UX34</accession>
<organism evidence="1 2">
    <name type="scientific">Candidatus Zambryskibacteria bacterium RIFCSPLOWO2_12_39_8</name>
    <dbReference type="NCBI Taxonomy" id="1802774"/>
    <lineage>
        <taxon>Bacteria</taxon>
        <taxon>Candidatus Zambryskiibacteriota</taxon>
    </lineage>
</organism>
<evidence type="ECO:0008006" key="3">
    <source>
        <dbReference type="Google" id="ProtNLM"/>
    </source>
</evidence>
<dbReference type="EMBL" id="MHWR01000002">
    <property type="protein sequence ID" value="OHB13950.1"/>
    <property type="molecule type" value="Genomic_DNA"/>
</dbReference>
<dbReference type="Proteomes" id="UP000177154">
    <property type="component" value="Unassembled WGS sequence"/>
</dbReference>
<proteinExistence type="predicted"/>
<comment type="caution">
    <text evidence="1">The sequence shown here is derived from an EMBL/GenBank/DDBJ whole genome shotgun (WGS) entry which is preliminary data.</text>
</comment>
<protein>
    <recommendedName>
        <fullName evidence="3">Transposase zinc-ribbon domain-containing protein</fullName>
    </recommendedName>
</protein>
<dbReference type="AlphaFoldDB" id="A0A1G2UX34"/>
<evidence type="ECO:0000313" key="2">
    <source>
        <dbReference type="Proteomes" id="UP000177154"/>
    </source>
</evidence>